<dbReference type="Proteomes" id="UP000756346">
    <property type="component" value="Unassembled WGS sequence"/>
</dbReference>
<accession>A0A9P8Y3W7</accession>
<feature type="region of interest" description="Disordered" evidence="1">
    <location>
        <begin position="1"/>
        <end position="65"/>
    </location>
</feature>
<reference evidence="2" key="1">
    <citation type="journal article" date="2021" name="Nat. Commun.">
        <title>Genetic determinants of endophytism in the Arabidopsis root mycobiome.</title>
        <authorList>
            <person name="Mesny F."/>
            <person name="Miyauchi S."/>
            <person name="Thiergart T."/>
            <person name="Pickel B."/>
            <person name="Atanasova L."/>
            <person name="Karlsson M."/>
            <person name="Huettel B."/>
            <person name="Barry K.W."/>
            <person name="Haridas S."/>
            <person name="Chen C."/>
            <person name="Bauer D."/>
            <person name="Andreopoulos W."/>
            <person name="Pangilinan J."/>
            <person name="LaButti K."/>
            <person name="Riley R."/>
            <person name="Lipzen A."/>
            <person name="Clum A."/>
            <person name="Drula E."/>
            <person name="Henrissat B."/>
            <person name="Kohler A."/>
            <person name="Grigoriev I.V."/>
            <person name="Martin F.M."/>
            <person name="Hacquard S."/>
        </authorList>
    </citation>
    <scope>NUCLEOTIDE SEQUENCE</scope>
    <source>
        <strain evidence="2">MPI-CAGE-CH-0230</strain>
    </source>
</reference>
<dbReference type="AlphaFoldDB" id="A0A9P8Y3W7"/>
<comment type="caution">
    <text evidence="2">The sequence shown here is derived from an EMBL/GenBank/DDBJ whole genome shotgun (WGS) entry which is preliminary data.</text>
</comment>
<dbReference type="EMBL" id="JAGTJQ010000006">
    <property type="protein sequence ID" value="KAH7029206.1"/>
    <property type="molecule type" value="Genomic_DNA"/>
</dbReference>
<name>A0A9P8Y3W7_9PEZI</name>
<protein>
    <submittedName>
        <fullName evidence="2">Uncharacterized protein</fullName>
    </submittedName>
</protein>
<dbReference type="GeneID" id="70177725"/>
<dbReference type="RefSeq" id="XP_046011494.1">
    <property type="nucleotide sequence ID" value="XM_046148179.1"/>
</dbReference>
<keyword evidence="3" id="KW-1185">Reference proteome</keyword>
<evidence type="ECO:0000313" key="2">
    <source>
        <dbReference type="EMBL" id="KAH7029206.1"/>
    </source>
</evidence>
<feature type="compositionally biased region" description="Basic residues" evidence="1">
    <location>
        <begin position="51"/>
        <end position="62"/>
    </location>
</feature>
<proteinExistence type="predicted"/>
<sequence length="149" mass="16149">MRHGRQVPSCPPSSQPSQSQASRQLGPSAGHPASQPSSLTRSPAAAAAAKAKAKNPRVHPHKERPVWTRQLRLSLAIHRLLLLRLLLPMPLIPPSLSRWQPGCAVVVVLLGATPFSPTVILSGLTLPIAHYASPCIPHQRRLRRAPEHC</sequence>
<organism evidence="2 3">
    <name type="scientific">Microdochium trichocladiopsis</name>
    <dbReference type="NCBI Taxonomy" id="1682393"/>
    <lineage>
        <taxon>Eukaryota</taxon>
        <taxon>Fungi</taxon>
        <taxon>Dikarya</taxon>
        <taxon>Ascomycota</taxon>
        <taxon>Pezizomycotina</taxon>
        <taxon>Sordariomycetes</taxon>
        <taxon>Xylariomycetidae</taxon>
        <taxon>Xylariales</taxon>
        <taxon>Microdochiaceae</taxon>
        <taxon>Microdochium</taxon>
    </lineage>
</organism>
<gene>
    <name evidence="2" type="ORF">B0I36DRAFT_129420</name>
</gene>
<evidence type="ECO:0000313" key="3">
    <source>
        <dbReference type="Proteomes" id="UP000756346"/>
    </source>
</evidence>
<evidence type="ECO:0000256" key="1">
    <source>
        <dbReference type="SAM" id="MobiDB-lite"/>
    </source>
</evidence>